<reference evidence="1" key="2">
    <citation type="submission" date="2020-08" db="EMBL/GenBank/DDBJ databases">
        <authorList>
            <person name="Chen M."/>
            <person name="Teng W."/>
            <person name="Zhao L."/>
            <person name="Hu C."/>
            <person name="Zhou Y."/>
            <person name="Han B."/>
            <person name="Song L."/>
            <person name="Shu W."/>
        </authorList>
    </citation>
    <scope>NUCLEOTIDE SEQUENCE</scope>
    <source>
        <strain evidence="1">FACHB-1277</strain>
    </source>
</reference>
<dbReference type="AlphaFoldDB" id="A0A926Z835"/>
<comment type="caution">
    <text evidence="1">The sequence shown here is derived from an EMBL/GenBank/DDBJ whole genome shotgun (WGS) entry which is preliminary data.</text>
</comment>
<reference evidence="1" key="1">
    <citation type="journal article" date="2015" name="ISME J.">
        <title>Draft Genome Sequence of Streptomyces incarnatus NRRL8089, which Produces the Nucleoside Antibiotic Sinefungin.</title>
        <authorList>
            <person name="Oshima K."/>
            <person name="Hattori M."/>
            <person name="Shimizu H."/>
            <person name="Fukuda K."/>
            <person name="Nemoto M."/>
            <person name="Inagaki K."/>
            <person name="Tamura T."/>
        </authorList>
    </citation>
    <scope>NUCLEOTIDE SEQUENCE</scope>
    <source>
        <strain evidence="1">FACHB-1277</strain>
    </source>
</reference>
<dbReference type="EMBL" id="JACJPY010000093">
    <property type="protein sequence ID" value="MBD2152268.1"/>
    <property type="molecule type" value="Genomic_DNA"/>
</dbReference>
<sequence length="86" mass="9696">MYGLAETYRNIGDLPKAKKFCLRAKDILIKIESKLDLAKVLVQEALIARQMQVLGYDDNFEMAIALFTELSAPRLIQKVHGLMASL</sequence>
<organism evidence="1 2">
    <name type="scientific">Pseudanabaena cinerea FACHB-1277</name>
    <dbReference type="NCBI Taxonomy" id="2949581"/>
    <lineage>
        <taxon>Bacteria</taxon>
        <taxon>Bacillati</taxon>
        <taxon>Cyanobacteriota</taxon>
        <taxon>Cyanophyceae</taxon>
        <taxon>Pseudanabaenales</taxon>
        <taxon>Pseudanabaenaceae</taxon>
        <taxon>Pseudanabaena</taxon>
        <taxon>Pseudanabaena cinerea</taxon>
    </lineage>
</organism>
<protein>
    <submittedName>
        <fullName evidence="1">Uncharacterized protein</fullName>
    </submittedName>
</protein>
<proteinExistence type="predicted"/>
<dbReference type="Proteomes" id="UP000631421">
    <property type="component" value="Unassembled WGS sequence"/>
</dbReference>
<evidence type="ECO:0000313" key="1">
    <source>
        <dbReference type="EMBL" id="MBD2152268.1"/>
    </source>
</evidence>
<evidence type="ECO:0000313" key="2">
    <source>
        <dbReference type="Proteomes" id="UP000631421"/>
    </source>
</evidence>
<keyword evidence="2" id="KW-1185">Reference proteome</keyword>
<name>A0A926Z835_9CYAN</name>
<gene>
    <name evidence="1" type="ORF">H6F44_19415</name>
</gene>
<dbReference type="RefSeq" id="WP_190352676.1">
    <property type="nucleotide sequence ID" value="NZ_JACJPY010000093.1"/>
</dbReference>
<accession>A0A926Z835</accession>